<evidence type="ECO:0000313" key="2">
    <source>
        <dbReference type="EMBL" id="KAJ7040521.1"/>
    </source>
</evidence>
<evidence type="ECO:0000256" key="1">
    <source>
        <dbReference type="SAM" id="Phobius"/>
    </source>
</evidence>
<comment type="caution">
    <text evidence="2">The sequence shown here is derived from an EMBL/GenBank/DDBJ whole genome shotgun (WGS) entry which is preliminary data.</text>
</comment>
<keyword evidence="1" id="KW-0472">Membrane</keyword>
<dbReference type="Proteomes" id="UP001218188">
    <property type="component" value="Unassembled WGS sequence"/>
</dbReference>
<dbReference type="EMBL" id="JARJCM010000021">
    <property type="protein sequence ID" value="KAJ7040521.1"/>
    <property type="molecule type" value="Genomic_DNA"/>
</dbReference>
<reference evidence="2" key="1">
    <citation type="submission" date="2023-03" db="EMBL/GenBank/DDBJ databases">
        <title>Massive genome expansion in bonnet fungi (Mycena s.s.) driven by repeated elements and novel gene families across ecological guilds.</title>
        <authorList>
            <consortium name="Lawrence Berkeley National Laboratory"/>
            <person name="Harder C.B."/>
            <person name="Miyauchi S."/>
            <person name="Viragh M."/>
            <person name="Kuo A."/>
            <person name="Thoen E."/>
            <person name="Andreopoulos B."/>
            <person name="Lu D."/>
            <person name="Skrede I."/>
            <person name="Drula E."/>
            <person name="Henrissat B."/>
            <person name="Morin E."/>
            <person name="Kohler A."/>
            <person name="Barry K."/>
            <person name="LaButti K."/>
            <person name="Morin E."/>
            <person name="Salamov A."/>
            <person name="Lipzen A."/>
            <person name="Mereny Z."/>
            <person name="Hegedus B."/>
            <person name="Baldrian P."/>
            <person name="Stursova M."/>
            <person name="Weitz H."/>
            <person name="Taylor A."/>
            <person name="Grigoriev I.V."/>
            <person name="Nagy L.G."/>
            <person name="Martin F."/>
            <person name="Kauserud H."/>
        </authorList>
    </citation>
    <scope>NUCLEOTIDE SEQUENCE</scope>
    <source>
        <strain evidence="2">CBHHK200</strain>
    </source>
</reference>
<protein>
    <submittedName>
        <fullName evidence="2">Uncharacterized protein</fullName>
    </submittedName>
</protein>
<name>A0AAD6XA63_9AGAR</name>
<accession>A0AAD6XA63</accession>
<keyword evidence="1" id="KW-1133">Transmembrane helix</keyword>
<dbReference type="AlphaFoldDB" id="A0AAD6XA63"/>
<proteinExistence type="predicted"/>
<keyword evidence="1" id="KW-0812">Transmembrane</keyword>
<keyword evidence="3" id="KW-1185">Reference proteome</keyword>
<sequence length="239" mass="26275">MRALSLGSPIHTRMDRHHRPLGVRRSGHLALHCTAPYCAPRSHLILFSLSFKSRPCAGVQSCTAAPTSKYRRRAAFVAGGRVILALLWFGAMGSRPLVPTRALLSFAPWAGQRALRRWGYGVRGVVWGRQAGALLRLLRSQLVGPLRPRAPCLPHTFVGRTLARFFVLYLFTECVVACVRHTDGVVDVPSAGWGLGGGDDGGRYSRSMSRDHAFAFALLSTSRAIWGSLAFFWALPYFS</sequence>
<gene>
    <name evidence="2" type="ORF">C8F04DRAFT_1082587</name>
</gene>
<organism evidence="2 3">
    <name type="scientific">Mycena alexandri</name>
    <dbReference type="NCBI Taxonomy" id="1745969"/>
    <lineage>
        <taxon>Eukaryota</taxon>
        <taxon>Fungi</taxon>
        <taxon>Dikarya</taxon>
        <taxon>Basidiomycota</taxon>
        <taxon>Agaricomycotina</taxon>
        <taxon>Agaricomycetes</taxon>
        <taxon>Agaricomycetidae</taxon>
        <taxon>Agaricales</taxon>
        <taxon>Marasmiineae</taxon>
        <taxon>Mycenaceae</taxon>
        <taxon>Mycena</taxon>
    </lineage>
</organism>
<feature type="transmembrane region" description="Helical" evidence="1">
    <location>
        <begin position="213"/>
        <end position="235"/>
    </location>
</feature>
<evidence type="ECO:0000313" key="3">
    <source>
        <dbReference type="Proteomes" id="UP001218188"/>
    </source>
</evidence>